<sequence length="93" mass="10035">MDQQSSALGSLTPAQRAQLVDQMKTEVAIASTRELIDVGTLCFEKCVSRPGISLDNSEQKCLGNCVCQSSATRGQQITTAFLTNWVVVLFVVP</sequence>
<comment type="similarity">
    <text evidence="1">Belongs to the small Tim family.</text>
</comment>
<feature type="domain" description="Tim10-like" evidence="2">
    <location>
        <begin position="22"/>
        <end position="66"/>
    </location>
</feature>
<name>A0ABR4QBK4_9CEST</name>
<dbReference type="InterPro" id="IPR035427">
    <property type="entry name" value="Tim10-like_dom_sf"/>
</dbReference>
<keyword evidence="1" id="KW-0999">Mitochondrion inner membrane</keyword>
<evidence type="ECO:0000259" key="2">
    <source>
        <dbReference type="Pfam" id="PF02953"/>
    </source>
</evidence>
<reference evidence="3 4" key="1">
    <citation type="journal article" date="2022" name="Front. Cell. Infect. Microbiol.">
        <title>The Genomes of Two Strains of Taenia crassiceps the Animal Model for the Study of Human Cysticercosis.</title>
        <authorList>
            <person name="Bobes R.J."/>
            <person name="Estrada K."/>
            <person name="Rios-Valencia D.G."/>
            <person name="Calderon-Gallegos A."/>
            <person name="de la Torre P."/>
            <person name="Carrero J.C."/>
            <person name="Sanchez-Flores A."/>
            <person name="Laclette J.P."/>
        </authorList>
    </citation>
    <scope>NUCLEOTIDE SEQUENCE [LARGE SCALE GENOMIC DNA]</scope>
    <source>
        <strain evidence="3">WFUcys</strain>
    </source>
</reference>
<comment type="function">
    <text evidence="1">Mitochondrial intermembrane chaperone that participates in the import and insertion of some multi-pass transmembrane proteins into the mitochondrial inner membrane. Also required for the transfer of beta-barrel precursors from the TOM complex to the sorting and assembly machinery (SAM complex) of the outer membrane. Acts as a chaperone-like protein that protects the hydrophobic precursors from aggregation and guide them through the mitochondrial intermembrane space.</text>
</comment>
<organism evidence="3 4">
    <name type="scientific">Taenia crassiceps</name>
    <dbReference type="NCBI Taxonomy" id="6207"/>
    <lineage>
        <taxon>Eukaryota</taxon>
        <taxon>Metazoa</taxon>
        <taxon>Spiralia</taxon>
        <taxon>Lophotrochozoa</taxon>
        <taxon>Platyhelminthes</taxon>
        <taxon>Cestoda</taxon>
        <taxon>Eucestoda</taxon>
        <taxon>Cyclophyllidea</taxon>
        <taxon>Taeniidae</taxon>
        <taxon>Taenia</taxon>
    </lineage>
</organism>
<dbReference type="Gene3D" id="1.10.287.810">
    <property type="entry name" value="Mitochondrial import inner membrane translocase subunit tim13 like domains"/>
    <property type="match status" value="1"/>
</dbReference>
<gene>
    <name evidence="3" type="ORF">TcWFU_009540</name>
</gene>
<proteinExistence type="inferred from homology"/>
<evidence type="ECO:0000313" key="3">
    <source>
        <dbReference type="EMBL" id="KAL5107133.1"/>
    </source>
</evidence>
<keyword evidence="1" id="KW-0472">Membrane</keyword>
<dbReference type="SUPFAM" id="SSF144122">
    <property type="entry name" value="Tim10-like"/>
    <property type="match status" value="1"/>
</dbReference>
<comment type="subunit">
    <text evidence="1">Heterohexamer.</text>
</comment>
<keyword evidence="1" id="KW-0143">Chaperone</keyword>
<dbReference type="Pfam" id="PF02953">
    <property type="entry name" value="zf-Tim10_DDP"/>
    <property type="match status" value="1"/>
</dbReference>
<dbReference type="EMBL" id="JAKROA010000005">
    <property type="protein sequence ID" value="KAL5107133.1"/>
    <property type="molecule type" value="Genomic_DNA"/>
</dbReference>
<keyword evidence="1" id="KW-0813">Transport</keyword>
<keyword evidence="1" id="KW-0653">Protein transport</keyword>
<keyword evidence="1" id="KW-0496">Mitochondrion</keyword>
<keyword evidence="4" id="KW-1185">Reference proteome</keyword>
<protein>
    <recommendedName>
        <fullName evidence="1">Mitochondrial import inner membrane translocase subunit</fullName>
    </recommendedName>
</protein>
<dbReference type="InterPro" id="IPR004217">
    <property type="entry name" value="Tim10-like"/>
</dbReference>
<evidence type="ECO:0000313" key="4">
    <source>
        <dbReference type="Proteomes" id="UP001651158"/>
    </source>
</evidence>
<keyword evidence="1" id="KW-1015">Disulfide bond</keyword>
<accession>A0ABR4QBK4</accession>
<comment type="subcellular location">
    <subcellularLocation>
        <location evidence="1">Mitochondrion inner membrane</location>
        <topology evidence="1">Peripheral membrane protein</topology>
        <orientation evidence="1">Intermembrane side</orientation>
    </subcellularLocation>
</comment>
<keyword evidence="1" id="KW-0811">Translocation</keyword>
<comment type="caution">
    <text evidence="3">The sequence shown here is derived from an EMBL/GenBank/DDBJ whole genome shotgun (WGS) entry which is preliminary data.</text>
</comment>
<evidence type="ECO:0000256" key="1">
    <source>
        <dbReference type="RuleBase" id="RU367043"/>
    </source>
</evidence>
<dbReference type="Proteomes" id="UP001651158">
    <property type="component" value="Unassembled WGS sequence"/>
</dbReference>
<comment type="domain">
    <text evidence="1">The twin CX3C motif contains 4 conserved Cys residues that form 2 disulfide bonds in the mitochondrial intermembrane space.</text>
</comment>